<organism evidence="15 16">
    <name type="scientific">Lamprobacter modestohalophilus</name>
    <dbReference type="NCBI Taxonomy" id="1064514"/>
    <lineage>
        <taxon>Bacteria</taxon>
        <taxon>Pseudomonadati</taxon>
        <taxon>Pseudomonadota</taxon>
        <taxon>Gammaproteobacteria</taxon>
        <taxon>Chromatiales</taxon>
        <taxon>Chromatiaceae</taxon>
        <taxon>Lamprobacter</taxon>
    </lineage>
</organism>
<keyword evidence="8 14" id="KW-1133">Transmembrane helix</keyword>
<evidence type="ECO:0000256" key="14">
    <source>
        <dbReference type="HAMAP-Rule" id="MF_01006"/>
    </source>
</evidence>
<dbReference type="RefSeq" id="WP_200244207.1">
    <property type="nucleotide sequence ID" value="NZ_NRRY01000018.1"/>
</dbReference>
<evidence type="ECO:0000256" key="5">
    <source>
        <dbReference type="ARBA" id="ARBA00022475"/>
    </source>
</evidence>
<feature type="transmembrane region" description="Helical" evidence="14">
    <location>
        <begin position="249"/>
        <end position="270"/>
    </location>
</feature>
<evidence type="ECO:0000256" key="8">
    <source>
        <dbReference type="ARBA" id="ARBA00022989"/>
    </source>
</evidence>
<keyword evidence="14" id="KW-0961">Cell wall biogenesis/degradation</keyword>
<dbReference type="GO" id="GO:0071555">
    <property type="term" value="P:cell wall organization"/>
    <property type="evidence" value="ECO:0007669"/>
    <property type="project" value="UniProtKB-KW"/>
</dbReference>
<name>A0A9X1B486_9GAMM</name>
<sequence length="271" mass="29856">MDVVQIVLLAAVQGLTEFLPISSSAHLIVTPIVFGYELQSLAFDVAVHLGTLAAVMLYFRHELATMTLAVGGAIRTGSLADRNAHLGWMILIATLPILVLGFPLKTLLEVIREDEHLVQVVIASTTIGFGLLLWQADRLGKRRRDEYKLGWRSALLIGLFQAIAIIPGTSRSGITMTAGLFLGLTREAASRFSFLLSIPTILIAGLLETKELIESPDPVAWGQLWLGAALSFAIAYLTIHFFLRFIERISMFPFVAYRLILGLLIFWVVLL</sequence>
<comment type="caution">
    <text evidence="15">The sequence shown here is derived from an EMBL/GenBank/DDBJ whole genome shotgun (WGS) entry which is preliminary data.</text>
</comment>
<comment type="miscellaneous">
    <text evidence="14">Bacitracin is thought to be involved in the inhibition of peptidoglycan synthesis by sequestering undecaprenyl diphosphate, thereby reducing the pool of lipid carrier available.</text>
</comment>
<dbReference type="Pfam" id="PF02673">
    <property type="entry name" value="BacA"/>
    <property type="match status" value="1"/>
</dbReference>
<dbReference type="NCBIfam" id="TIGR00753">
    <property type="entry name" value="undec_PP_bacA"/>
    <property type="match status" value="1"/>
</dbReference>
<keyword evidence="14" id="KW-0573">Peptidoglycan synthesis</keyword>
<evidence type="ECO:0000256" key="11">
    <source>
        <dbReference type="ARBA" id="ARBA00032707"/>
    </source>
</evidence>
<dbReference type="InterPro" id="IPR003824">
    <property type="entry name" value="UppP"/>
</dbReference>
<feature type="transmembrane region" description="Helical" evidence="14">
    <location>
        <begin position="116"/>
        <end position="137"/>
    </location>
</feature>
<keyword evidence="10 14" id="KW-0046">Antibiotic resistance</keyword>
<comment type="similarity">
    <text evidence="2 14">Belongs to the UppP family.</text>
</comment>
<dbReference type="GO" id="GO:0046677">
    <property type="term" value="P:response to antibiotic"/>
    <property type="evidence" value="ECO:0007669"/>
    <property type="project" value="UniProtKB-UniRule"/>
</dbReference>
<feature type="transmembrane region" description="Helical" evidence="14">
    <location>
        <begin position="149"/>
        <end position="168"/>
    </location>
</feature>
<dbReference type="AlphaFoldDB" id="A0A9X1B486"/>
<evidence type="ECO:0000256" key="13">
    <source>
        <dbReference type="ARBA" id="ARBA00047594"/>
    </source>
</evidence>
<dbReference type="GO" id="GO:0008360">
    <property type="term" value="P:regulation of cell shape"/>
    <property type="evidence" value="ECO:0007669"/>
    <property type="project" value="UniProtKB-KW"/>
</dbReference>
<feature type="transmembrane region" description="Helical" evidence="14">
    <location>
        <begin position="85"/>
        <end position="104"/>
    </location>
</feature>
<comment type="function">
    <text evidence="14">Catalyzes the dephosphorylation of undecaprenyl diphosphate (UPP). Confers resistance to bacitracin.</text>
</comment>
<keyword evidence="9 14" id="KW-0472">Membrane</keyword>
<reference evidence="15 16" key="1">
    <citation type="journal article" date="2020" name="Microorganisms">
        <title>Osmotic Adaptation and Compatible Solute Biosynthesis of Phototrophic Bacteria as Revealed from Genome Analyses.</title>
        <authorList>
            <person name="Imhoff J.F."/>
            <person name="Rahn T."/>
            <person name="Kunzel S."/>
            <person name="Keller A."/>
            <person name="Neulinger S.C."/>
        </authorList>
    </citation>
    <scope>NUCLEOTIDE SEQUENCE [LARGE SCALE GENOMIC DNA]</scope>
    <source>
        <strain evidence="15 16">DSM 25653</strain>
    </source>
</reference>
<evidence type="ECO:0000313" key="15">
    <source>
        <dbReference type="EMBL" id="MBK1619168.1"/>
    </source>
</evidence>
<dbReference type="EMBL" id="NRRY01000018">
    <property type="protein sequence ID" value="MBK1619168.1"/>
    <property type="molecule type" value="Genomic_DNA"/>
</dbReference>
<feature type="transmembrane region" description="Helical" evidence="14">
    <location>
        <begin position="219"/>
        <end position="243"/>
    </location>
</feature>
<keyword evidence="16" id="KW-1185">Reference proteome</keyword>
<dbReference type="PANTHER" id="PTHR30622">
    <property type="entry name" value="UNDECAPRENYL-DIPHOSPHATASE"/>
    <property type="match status" value="1"/>
</dbReference>
<evidence type="ECO:0000256" key="1">
    <source>
        <dbReference type="ARBA" id="ARBA00004651"/>
    </source>
</evidence>
<keyword evidence="14" id="KW-0133">Cell shape</keyword>
<evidence type="ECO:0000256" key="7">
    <source>
        <dbReference type="ARBA" id="ARBA00022801"/>
    </source>
</evidence>
<evidence type="ECO:0000256" key="12">
    <source>
        <dbReference type="ARBA" id="ARBA00032932"/>
    </source>
</evidence>
<feature type="transmembrane region" description="Helical" evidence="14">
    <location>
        <begin position="188"/>
        <end position="207"/>
    </location>
</feature>
<evidence type="ECO:0000256" key="9">
    <source>
        <dbReference type="ARBA" id="ARBA00023136"/>
    </source>
</evidence>
<gene>
    <name evidence="14" type="primary">uppP</name>
    <name evidence="15" type="ORF">CKO42_12130</name>
</gene>
<keyword evidence="7 14" id="KW-0378">Hydrolase</keyword>
<dbReference type="GO" id="GO:0050380">
    <property type="term" value="F:undecaprenyl-diphosphatase activity"/>
    <property type="evidence" value="ECO:0007669"/>
    <property type="project" value="UniProtKB-UniRule"/>
</dbReference>
<accession>A0A9X1B486</accession>
<keyword evidence="5 14" id="KW-1003">Cell membrane</keyword>
<dbReference type="NCBIfam" id="NF001393">
    <property type="entry name" value="PRK00281.2-4"/>
    <property type="match status" value="1"/>
</dbReference>
<protein>
    <recommendedName>
        <fullName evidence="4 14">Undecaprenyl-diphosphatase</fullName>
        <ecNumber evidence="3 14">3.6.1.27</ecNumber>
    </recommendedName>
    <alternativeName>
        <fullName evidence="12 14">Bacitracin resistance protein</fullName>
    </alternativeName>
    <alternativeName>
        <fullName evidence="11 14">Undecaprenyl pyrophosphate phosphatase</fullName>
    </alternativeName>
</protein>
<keyword evidence="6 14" id="KW-0812">Transmembrane</keyword>
<dbReference type="GO" id="GO:0009252">
    <property type="term" value="P:peptidoglycan biosynthetic process"/>
    <property type="evidence" value="ECO:0007669"/>
    <property type="project" value="UniProtKB-KW"/>
</dbReference>
<dbReference type="EC" id="3.6.1.27" evidence="3 14"/>
<evidence type="ECO:0000313" key="16">
    <source>
        <dbReference type="Proteomes" id="UP001138768"/>
    </source>
</evidence>
<dbReference type="PANTHER" id="PTHR30622:SF4">
    <property type="entry name" value="UNDECAPRENYL-DIPHOSPHATASE"/>
    <property type="match status" value="1"/>
</dbReference>
<evidence type="ECO:0000256" key="6">
    <source>
        <dbReference type="ARBA" id="ARBA00022692"/>
    </source>
</evidence>
<evidence type="ECO:0000256" key="3">
    <source>
        <dbReference type="ARBA" id="ARBA00012374"/>
    </source>
</evidence>
<evidence type="ECO:0000256" key="10">
    <source>
        <dbReference type="ARBA" id="ARBA00023251"/>
    </source>
</evidence>
<dbReference type="Proteomes" id="UP001138768">
    <property type="component" value="Unassembled WGS sequence"/>
</dbReference>
<evidence type="ECO:0000256" key="2">
    <source>
        <dbReference type="ARBA" id="ARBA00010621"/>
    </source>
</evidence>
<comment type="subcellular location">
    <subcellularLocation>
        <location evidence="1 14">Cell membrane</location>
        <topology evidence="1 14">Multi-pass membrane protein</topology>
    </subcellularLocation>
</comment>
<dbReference type="GO" id="GO:0005886">
    <property type="term" value="C:plasma membrane"/>
    <property type="evidence" value="ECO:0007669"/>
    <property type="project" value="UniProtKB-SubCell"/>
</dbReference>
<comment type="catalytic activity">
    <reaction evidence="13 14">
        <text>di-trans,octa-cis-undecaprenyl diphosphate + H2O = di-trans,octa-cis-undecaprenyl phosphate + phosphate + H(+)</text>
        <dbReference type="Rhea" id="RHEA:28094"/>
        <dbReference type="ChEBI" id="CHEBI:15377"/>
        <dbReference type="ChEBI" id="CHEBI:15378"/>
        <dbReference type="ChEBI" id="CHEBI:43474"/>
        <dbReference type="ChEBI" id="CHEBI:58405"/>
        <dbReference type="ChEBI" id="CHEBI:60392"/>
        <dbReference type="EC" id="3.6.1.27"/>
    </reaction>
</comment>
<evidence type="ECO:0000256" key="4">
    <source>
        <dbReference type="ARBA" id="ARBA00021581"/>
    </source>
</evidence>
<dbReference type="HAMAP" id="MF_01006">
    <property type="entry name" value="Undec_diphosphatase"/>
    <property type="match status" value="1"/>
</dbReference>
<proteinExistence type="inferred from homology"/>